<dbReference type="Pfam" id="PF06983">
    <property type="entry name" value="3-dmu-9_3-mt"/>
    <property type="match status" value="1"/>
</dbReference>
<feature type="domain" description="PhnB-like" evidence="1">
    <location>
        <begin position="19"/>
        <end position="60"/>
    </location>
</feature>
<dbReference type="AlphaFoldDB" id="A0A423H0W3"/>
<name>A0A423H0W3_9PSED</name>
<reference evidence="2 3" key="1">
    <citation type="submission" date="2016-10" db="EMBL/GenBank/DDBJ databases">
        <title>Comparative genome analysis of multiple Pseudomonas spp. focuses on biocontrol and plant growth promoting traits.</title>
        <authorList>
            <person name="Tao X.-Y."/>
            <person name="Taylor C.G."/>
        </authorList>
    </citation>
    <scope>NUCLEOTIDE SEQUENCE [LARGE SCALE GENOMIC DNA]</scope>
    <source>
        <strain evidence="2 3">37D10</strain>
    </source>
</reference>
<dbReference type="InterPro" id="IPR029068">
    <property type="entry name" value="Glyas_Bleomycin-R_OHBP_Dase"/>
</dbReference>
<evidence type="ECO:0000313" key="3">
    <source>
        <dbReference type="Proteomes" id="UP000284684"/>
    </source>
</evidence>
<dbReference type="EMBL" id="MOBI01000002">
    <property type="protein sequence ID" value="RON05388.1"/>
    <property type="molecule type" value="Genomic_DNA"/>
</dbReference>
<comment type="caution">
    <text evidence="2">The sequence shown here is derived from an EMBL/GenBank/DDBJ whole genome shotgun (WGS) entry which is preliminary data.</text>
</comment>
<dbReference type="SUPFAM" id="SSF54593">
    <property type="entry name" value="Glyoxalase/Bleomycin resistance protein/Dihydroxybiphenyl dioxygenase"/>
    <property type="match status" value="1"/>
</dbReference>
<evidence type="ECO:0000259" key="1">
    <source>
        <dbReference type="Pfam" id="PF06983"/>
    </source>
</evidence>
<dbReference type="Proteomes" id="UP000284684">
    <property type="component" value="Unassembled WGS sequence"/>
</dbReference>
<dbReference type="Gene3D" id="3.10.180.10">
    <property type="entry name" value="2,3-Dihydroxybiphenyl 1,2-Dioxygenase, domain 1"/>
    <property type="match status" value="1"/>
</dbReference>
<accession>A0A423H0W3</accession>
<proteinExistence type="predicted"/>
<dbReference type="InterPro" id="IPR028973">
    <property type="entry name" value="PhnB-like"/>
</dbReference>
<organism evidence="2 3">
    <name type="scientific">Pseudomonas brassicacearum</name>
    <dbReference type="NCBI Taxonomy" id="930166"/>
    <lineage>
        <taxon>Bacteria</taxon>
        <taxon>Pseudomonadati</taxon>
        <taxon>Pseudomonadota</taxon>
        <taxon>Gammaproteobacteria</taxon>
        <taxon>Pseudomonadales</taxon>
        <taxon>Pseudomonadaceae</taxon>
        <taxon>Pseudomonas</taxon>
    </lineage>
</organism>
<evidence type="ECO:0000313" key="2">
    <source>
        <dbReference type="EMBL" id="RON05388.1"/>
    </source>
</evidence>
<sequence>MTLYIVIMTTTDTLTLSRCRFCYTQYEIDHFWNALSAGGDKQAQQCGWLKDKFGLSWQIVPVVVMEMMTDRDAAKSQRVMQAMLQMKKIDIATLQRAFNDES</sequence>
<protein>
    <recommendedName>
        <fullName evidence="1">PhnB-like domain-containing protein</fullName>
    </recommendedName>
</protein>
<dbReference type="PANTHER" id="PTHR33990">
    <property type="entry name" value="PROTEIN YJDN-RELATED"/>
    <property type="match status" value="1"/>
</dbReference>
<gene>
    <name evidence="2" type="ORF">BK658_01220</name>
</gene>